<dbReference type="AlphaFoldDB" id="A0A3E3JYJ3"/>
<comment type="caution">
    <text evidence="1">The sequence shown here is derived from an EMBL/GenBank/DDBJ whole genome shotgun (WGS) entry which is preliminary data.</text>
</comment>
<dbReference type="Proteomes" id="UP000261080">
    <property type="component" value="Unassembled WGS sequence"/>
</dbReference>
<organism evidence="1 2">
    <name type="scientific">Sellimonas intestinalis</name>
    <dbReference type="NCBI Taxonomy" id="1653434"/>
    <lineage>
        <taxon>Bacteria</taxon>
        <taxon>Bacillati</taxon>
        <taxon>Bacillota</taxon>
        <taxon>Clostridia</taxon>
        <taxon>Lachnospirales</taxon>
        <taxon>Lachnospiraceae</taxon>
        <taxon>Sellimonas</taxon>
    </lineage>
</organism>
<accession>A0A3E3JYJ3</accession>
<reference evidence="1 2" key="1">
    <citation type="submission" date="2018-08" db="EMBL/GenBank/DDBJ databases">
        <title>A genome reference for cultivated species of the human gut microbiota.</title>
        <authorList>
            <person name="Zou Y."/>
            <person name="Xue W."/>
            <person name="Luo G."/>
        </authorList>
    </citation>
    <scope>NUCLEOTIDE SEQUENCE [LARGE SCALE GENOMIC DNA]</scope>
    <source>
        <strain evidence="1 2">AF37-2AT</strain>
    </source>
</reference>
<keyword evidence="2" id="KW-1185">Reference proteome</keyword>
<gene>
    <name evidence="1" type="ORF">DW016_15275</name>
</gene>
<name>A0A3E3JYJ3_9FIRM</name>
<evidence type="ECO:0000313" key="2">
    <source>
        <dbReference type="Proteomes" id="UP000261080"/>
    </source>
</evidence>
<sequence>MKKYFGEYIRDQAIKNLLSAQARIAEIGSASEVISLTKFVLKISNKFDNVLLDFGLEHCDESAEQPPDEKGE</sequence>
<dbReference type="RefSeq" id="WP_117493881.1">
    <property type="nucleotide sequence ID" value="NZ_JBKVOA010000002.1"/>
</dbReference>
<protein>
    <submittedName>
        <fullName evidence="1">Uncharacterized protein</fullName>
    </submittedName>
</protein>
<evidence type="ECO:0000313" key="1">
    <source>
        <dbReference type="EMBL" id="RGE84513.1"/>
    </source>
</evidence>
<proteinExistence type="predicted"/>
<dbReference type="EMBL" id="QVLX01000015">
    <property type="protein sequence ID" value="RGE84513.1"/>
    <property type="molecule type" value="Genomic_DNA"/>
</dbReference>